<reference evidence="3 4" key="1">
    <citation type="submission" date="2020-12" db="EMBL/GenBank/DDBJ databases">
        <title>Halosimplex halophilum sp. nov. and Halosimplex salinum sp. nov., two new members of the genus Halosimplex.</title>
        <authorList>
            <person name="Cui H.L."/>
        </authorList>
    </citation>
    <scope>NUCLEOTIDE SEQUENCE [LARGE SCALE GENOMIC DNA]</scope>
    <source>
        <strain evidence="3 4">YGH94</strain>
    </source>
</reference>
<dbReference type="InterPro" id="IPR053146">
    <property type="entry name" value="QDO-like"/>
</dbReference>
<evidence type="ECO:0000256" key="1">
    <source>
        <dbReference type="SAM" id="MobiDB-lite"/>
    </source>
</evidence>
<dbReference type="PANTHER" id="PTHR36440">
    <property type="entry name" value="PUTATIVE (AFU_ORTHOLOGUE AFUA_8G07350)-RELATED"/>
    <property type="match status" value="1"/>
</dbReference>
<dbReference type="OrthoDB" id="23670at2157"/>
<dbReference type="Pfam" id="PF00190">
    <property type="entry name" value="Cupin_1"/>
    <property type="match status" value="1"/>
</dbReference>
<dbReference type="PANTHER" id="PTHR36440:SF1">
    <property type="entry name" value="PUTATIVE (AFU_ORTHOLOGUE AFUA_8G07350)-RELATED"/>
    <property type="match status" value="1"/>
</dbReference>
<dbReference type="AlphaFoldDB" id="A0A7U3WB54"/>
<accession>A0A7U3WB54</accession>
<keyword evidence="4" id="KW-1185">Reference proteome</keyword>
<name>A0A7U3WB54_9EURY</name>
<sequence length="151" mass="16354">MNESEATDESVADPETPLIRRATDIEYEEVDAAEGLSKAVLVGEDHGAENLAIRRFTLAPGAEVPKHTNEIEHEQYVLAGEYVVGIDTEASETPRVNGEAVDGEEHTVQGGDALHIPAGAVHWYRNERDMEGAFLCAVPTGDDAIELVDEE</sequence>
<protein>
    <submittedName>
        <fullName evidence="3">Cupin domain-containing protein</fullName>
    </submittedName>
</protein>
<dbReference type="InterPro" id="IPR006045">
    <property type="entry name" value="Cupin_1"/>
</dbReference>
<dbReference type="EMBL" id="CP065856">
    <property type="protein sequence ID" value="QPV64849.1"/>
    <property type="molecule type" value="Genomic_DNA"/>
</dbReference>
<dbReference type="Gene3D" id="2.60.120.10">
    <property type="entry name" value="Jelly Rolls"/>
    <property type="match status" value="1"/>
</dbReference>
<dbReference type="KEGG" id="hlt:I7X12_09690"/>
<organism evidence="3 4">
    <name type="scientific">Halosimplex litoreum</name>
    <dbReference type="NCBI Taxonomy" id="1198301"/>
    <lineage>
        <taxon>Archaea</taxon>
        <taxon>Methanobacteriati</taxon>
        <taxon>Methanobacteriota</taxon>
        <taxon>Stenosarchaea group</taxon>
        <taxon>Halobacteria</taxon>
        <taxon>Halobacteriales</taxon>
        <taxon>Haloarculaceae</taxon>
        <taxon>Halosimplex</taxon>
    </lineage>
</organism>
<proteinExistence type="predicted"/>
<evidence type="ECO:0000259" key="2">
    <source>
        <dbReference type="Pfam" id="PF00190"/>
    </source>
</evidence>
<feature type="region of interest" description="Disordered" evidence="1">
    <location>
        <begin position="1"/>
        <end position="22"/>
    </location>
</feature>
<dbReference type="InterPro" id="IPR011051">
    <property type="entry name" value="RmlC_Cupin_sf"/>
</dbReference>
<dbReference type="GeneID" id="60588765"/>
<evidence type="ECO:0000313" key="3">
    <source>
        <dbReference type="EMBL" id="QPV64849.1"/>
    </source>
</evidence>
<dbReference type="Proteomes" id="UP000595001">
    <property type="component" value="Chromosome"/>
</dbReference>
<dbReference type="RefSeq" id="WP_198063609.1">
    <property type="nucleotide sequence ID" value="NZ_CP065856.1"/>
</dbReference>
<feature type="domain" description="Cupin type-1" evidence="2">
    <location>
        <begin position="52"/>
        <end position="144"/>
    </location>
</feature>
<dbReference type="SUPFAM" id="SSF51182">
    <property type="entry name" value="RmlC-like cupins"/>
    <property type="match status" value="1"/>
</dbReference>
<feature type="compositionally biased region" description="Acidic residues" evidence="1">
    <location>
        <begin position="1"/>
        <end position="12"/>
    </location>
</feature>
<evidence type="ECO:0000313" key="4">
    <source>
        <dbReference type="Proteomes" id="UP000595001"/>
    </source>
</evidence>
<dbReference type="InterPro" id="IPR014710">
    <property type="entry name" value="RmlC-like_jellyroll"/>
</dbReference>
<gene>
    <name evidence="3" type="ORF">I7X12_09690</name>
</gene>